<dbReference type="EMBL" id="KV454298">
    <property type="protein sequence ID" value="ODQ71000.1"/>
    <property type="molecule type" value="Genomic_DNA"/>
</dbReference>
<dbReference type="AlphaFoldDB" id="A0A1E3Q071"/>
<sequence>MESSVVSPRGSQYSQKCASCRTLICCATFEELQGLFIGKGGKSVKSRKNCRANAKSKVPGPKAYDLDQEVESHEDFMEVVSSFLEQRDSHIFDPEAKSFTFRITLTGFFVLENDVSVATCTQSGIRGTQKQAAIY</sequence>
<keyword evidence="2" id="KW-1185">Reference proteome</keyword>
<protein>
    <submittedName>
        <fullName evidence="1">Uncharacterized protein</fullName>
    </submittedName>
</protein>
<name>A0A1E3Q071_LIPST</name>
<accession>A0A1E3Q071</accession>
<dbReference type="Proteomes" id="UP000094385">
    <property type="component" value="Unassembled WGS sequence"/>
</dbReference>
<evidence type="ECO:0000313" key="1">
    <source>
        <dbReference type="EMBL" id="ODQ71000.1"/>
    </source>
</evidence>
<reference evidence="1 2" key="1">
    <citation type="journal article" date="2016" name="Proc. Natl. Acad. Sci. U.S.A.">
        <title>Comparative genomics of biotechnologically important yeasts.</title>
        <authorList>
            <person name="Riley R."/>
            <person name="Haridas S."/>
            <person name="Wolfe K.H."/>
            <person name="Lopes M.R."/>
            <person name="Hittinger C.T."/>
            <person name="Goeker M."/>
            <person name="Salamov A.A."/>
            <person name="Wisecaver J.H."/>
            <person name="Long T.M."/>
            <person name="Calvey C.H."/>
            <person name="Aerts A.L."/>
            <person name="Barry K.W."/>
            <person name="Choi C."/>
            <person name="Clum A."/>
            <person name="Coughlan A.Y."/>
            <person name="Deshpande S."/>
            <person name="Douglass A.P."/>
            <person name="Hanson S.J."/>
            <person name="Klenk H.-P."/>
            <person name="LaButti K.M."/>
            <person name="Lapidus A."/>
            <person name="Lindquist E.A."/>
            <person name="Lipzen A.M."/>
            <person name="Meier-Kolthoff J.P."/>
            <person name="Ohm R.A."/>
            <person name="Otillar R.P."/>
            <person name="Pangilinan J.L."/>
            <person name="Peng Y."/>
            <person name="Rokas A."/>
            <person name="Rosa C.A."/>
            <person name="Scheuner C."/>
            <person name="Sibirny A.A."/>
            <person name="Slot J.C."/>
            <person name="Stielow J.B."/>
            <person name="Sun H."/>
            <person name="Kurtzman C.P."/>
            <person name="Blackwell M."/>
            <person name="Grigoriev I.V."/>
            <person name="Jeffries T.W."/>
        </authorList>
    </citation>
    <scope>NUCLEOTIDE SEQUENCE [LARGE SCALE GENOMIC DNA]</scope>
    <source>
        <strain evidence="1 2">NRRL Y-11557</strain>
    </source>
</reference>
<dbReference type="OrthoDB" id="10306146at2759"/>
<gene>
    <name evidence="1" type="ORF">LIPSTDRAFT_5043</name>
</gene>
<evidence type="ECO:0000313" key="2">
    <source>
        <dbReference type="Proteomes" id="UP000094385"/>
    </source>
</evidence>
<proteinExistence type="predicted"/>
<organism evidence="1 2">
    <name type="scientific">Lipomyces starkeyi NRRL Y-11557</name>
    <dbReference type="NCBI Taxonomy" id="675824"/>
    <lineage>
        <taxon>Eukaryota</taxon>
        <taxon>Fungi</taxon>
        <taxon>Dikarya</taxon>
        <taxon>Ascomycota</taxon>
        <taxon>Saccharomycotina</taxon>
        <taxon>Lipomycetes</taxon>
        <taxon>Lipomycetales</taxon>
        <taxon>Lipomycetaceae</taxon>
        <taxon>Lipomyces</taxon>
    </lineage>
</organism>